<gene>
    <name evidence="1" type="ORF">NEMVEDRAFT_v1g213978</name>
</gene>
<sequence>MPDARTGDQVKLPPIGAIFRGPGPGRYMLPTTCNYNMHDVTRNRRPAFSFGNKHMHALTNDCSPGPMYLPDSRITRVGAEGNPKYSLGGTDRYAKKTILRPPGPGRRLT</sequence>
<evidence type="ECO:0008006" key="3">
    <source>
        <dbReference type="Google" id="ProtNLM"/>
    </source>
</evidence>
<protein>
    <recommendedName>
        <fullName evidence="3">Outer dense fiber protein 3-like protein 2</fullName>
    </recommendedName>
</protein>
<dbReference type="PhylomeDB" id="A7SL55"/>
<keyword evidence="2" id="KW-1185">Reference proteome</keyword>
<proteinExistence type="predicted"/>
<dbReference type="InParanoid" id="A7SL55"/>
<dbReference type="Proteomes" id="UP000001593">
    <property type="component" value="Unassembled WGS sequence"/>
</dbReference>
<dbReference type="InterPro" id="IPR010736">
    <property type="entry name" value="SHIPPO-rpt"/>
</dbReference>
<organism evidence="1 2">
    <name type="scientific">Nematostella vectensis</name>
    <name type="common">Starlet sea anemone</name>
    <dbReference type="NCBI Taxonomy" id="45351"/>
    <lineage>
        <taxon>Eukaryota</taxon>
        <taxon>Metazoa</taxon>
        <taxon>Cnidaria</taxon>
        <taxon>Anthozoa</taxon>
        <taxon>Hexacorallia</taxon>
        <taxon>Actiniaria</taxon>
        <taxon>Edwardsiidae</taxon>
        <taxon>Nematostella</taxon>
    </lineage>
</organism>
<dbReference type="AlphaFoldDB" id="A7SL55"/>
<evidence type="ECO:0000313" key="2">
    <source>
        <dbReference type="Proteomes" id="UP000001593"/>
    </source>
</evidence>
<accession>A7SL55</accession>
<dbReference type="EMBL" id="DS469695">
    <property type="protein sequence ID" value="EDO35555.1"/>
    <property type="molecule type" value="Genomic_DNA"/>
</dbReference>
<dbReference type="Pfam" id="PF07004">
    <property type="entry name" value="SHIPPO-rpt"/>
    <property type="match status" value="1"/>
</dbReference>
<dbReference type="HOGENOM" id="CLU_158050_0_0_1"/>
<reference evidence="1 2" key="1">
    <citation type="journal article" date="2007" name="Science">
        <title>Sea anemone genome reveals ancestral eumetazoan gene repertoire and genomic organization.</title>
        <authorList>
            <person name="Putnam N.H."/>
            <person name="Srivastava M."/>
            <person name="Hellsten U."/>
            <person name="Dirks B."/>
            <person name="Chapman J."/>
            <person name="Salamov A."/>
            <person name="Terry A."/>
            <person name="Shapiro H."/>
            <person name="Lindquist E."/>
            <person name="Kapitonov V.V."/>
            <person name="Jurka J."/>
            <person name="Genikhovich G."/>
            <person name="Grigoriev I.V."/>
            <person name="Lucas S.M."/>
            <person name="Steele R.E."/>
            <person name="Finnerty J.R."/>
            <person name="Technau U."/>
            <person name="Martindale M.Q."/>
            <person name="Rokhsar D.S."/>
        </authorList>
    </citation>
    <scope>NUCLEOTIDE SEQUENCE [LARGE SCALE GENOMIC DNA]</scope>
    <source>
        <strain evidence="2">CH2 X CH6</strain>
    </source>
</reference>
<evidence type="ECO:0000313" key="1">
    <source>
        <dbReference type="EMBL" id="EDO35555.1"/>
    </source>
</evidence>
<name>A7SL55_NEMVE</name>